<dbReference type="SUPFAM" id="SSF49785">
    <property type="entry name" value="Galactose-binding domain-like"/>
    <property type="match status" value="1"/>
</dbReference>
<dbReference type="RefSeq" id="WP_154378513.1">
    <property type="nucleotide sequence ID" value="NZ_WKJJ01000016.1"/>
</dbReference>
<dbReference type="InterPro" id="IPR000421">
    <property type="entry name" value="FA58C"/>
</dbReference>
<dbReference type="InterPro" id="IPR013424">
    <property type="entry name" value="Ice-binding_C"/>
</dbReference>
<proteinExistence type="predicted"/>
<dbReference type="PROSITE" id="PS50022">
    <property type="entry name" value="FA58C_3"/>
    <property type="match status" value="1"/>
</dbReference>
<dbReference type="InterPro" id="IPR008979">
    <property type="entry name" value="Galactose-bd-like_sf"/>
</dbReference>
<organism evidence="3 4">
    <name type="scientific">Pseudoduganella rivuli</name>
    <dbReference type="NCBI Taxonomy" id="2666085"/>
    <lineage>
        <taxon>Bacteria</taxon>
        <taxon>Pseudomonadati</taxon>
        <taxon>Pseudomonadota</taxon>
        <taxon>Betaproteobacteria</taxon>
        <taxon>Burkholderiales</taxon>
        <taxon>Oxalobacteraceae</taxon>
        <taxon>Telluria group</taxon>
        <taxon>Pseudoduganella</taxon>
    </lineage>
</organism>
<feature type="chain" id="PRO_5031549921" evidence="1">
    <location>
        <begin position="23"/>
        <end position="228"/>
    </location>
</feature>
<dbReference type="AlphaFoldDB" id="A0A7X2LTL8"/>
<dbReference type="Gene3D" id="2.60.120.260">
    <property type="entry name" value="Galactose-binding domain-like"/>
    <property type="match status" value="1"/>
</dbReference>
<protein>
    <submittedName>
        <fullName evidence="3">PEP-CTERM sorting domain-containing protein</fullName>
    </submittedName>
</protein>
<accession>A0A7X2LTL8</accession>
<dbReference type="Pfam" id="PF00754">
    <property type="entry name" value="F5_F8_type_C"/>
    <property type="match status" value="1"/>
</dbReference>
<evidence type="ECO:0000259" key="2">
    <source>
        <dbReference type="PROSITE" id="PS50022"/>
    </source>
</evidence>
<keyword evidence="4" id="KW-1185">Reference proteome</keyword>
<feature type="signal peptide" evidence="1">
    <location>
        <begin position="1"/>
        <end position="22"/>
    </location>
</feature>
<dbReference type="Pfam" id="PF07589">
    <property type="entry name" value="PEP-CTERM"/>
    <property type="match status" value="1"/>
</dbReference>
<reference evidence="3 4" key="1">
    <citation type="submission" date="2019-11" db="EMBL/GenBank/DDBJ databases">
        <title>Novel species isolated from a subtropical stream in China.</title>
        <authorList>
            <person name="Lu H."/>
        </authorList>
    </citation>
    <scope>NUCLEOTIDE SEQUENCE [LARGE SCALE GENOMIC DNA]</scope>
    <source>
        <strain evidence="3 4">FT92W</strain>
    </source>
</reference>
<evidence type="ECO:0000313" key="4">
    <source>
        <dbReference type="Proteomes" id="UP000446768"/>
    </source>
</evidence>
<dbReference type="NCBIfam" id="TIGR02595">
    <property type="entry name" value="PEP_CTERM"/>
    <property type="match status" value="1"/>
</dbReference>
<name>A0A7X2LTL8_9BURK</name>
<comment type="caution">
    <text evidence="3">The sequence shown here is derived from an EMBL/GenBank/DDBJ whole genome shotgun (WGS) entry which is preliminary data.</text>
</comment>
<evidence type="ECO:0000256" key="1">
    <source>
        <dbReference type="SAM" id="SignalP"/>
    </source>
</evidence>
<gene>
    <name evidence="3" type="ORF">GJ700_23520</name>
</gene>
<dbReference type="EMBL" id="WKJJ01000016">
    <property type="protein sequence ID" value="MRV74685.1"/>
    <property type="molecule type" value="Genomic_DNA"/>
</dbReference>
<dbReference type="Proteomes" id="UP000446768">
    <property type="component" value="Unassembled WGS sequence"/>
</dbReference>
<feature type="domain" description="F5/8 type C" evidence="2">
    <location>
        <begin position="39"/>
        <end position="197"/>
    </location>
</feature>
<keyword evidence="1" id="KW-0732">Signal</keyword>
<evidence type="ECO:0000313" key="3">
    <source>
        <dbReference type="EMBL" id="MRV74685.1"/>
    </source>
</evidence>
<dbReference type="PROSITE" id="PS51257">
    <property type="entry name" value="PROKAR_LIPOPROTEIN"/>
    <property type="match status" value="1"/>
</dbReference>
<sequence>MMKNVVRAVLFASLAFSCAAQAMVVRGTGSGALRGGDLTDPENNGNASSYLNYNATFRSSVEPFFYSEGAFNVFDNVVGGGDAKWCCDAGNVWVEADFGTKRYVLTGFTATSGNDATDRDSDNWKILGSNDGVNYTTIFAYDKPGVSAWGNTRLQVNEYLANVDFVTPAAYSIFRYQSTHTVGNYMHQINELEFFGNQATVPEPATFGLLGLGLAGIIAARRRKAKQV</sequence>